<dbReference type="Gene3D" id="1.10.150.130">
    <property type="match status" value="1"/>
</dbReference>
<proteinExistence type="inferred from homology"/>
<evidence type="ECO:0000313" key="15">
    <source>
        <dbReference type="Proteomes" id="UP000244161"/>
    </source>
</evidence>
<organism evidence="14 15">
    <name type="scientific">Trichococcus patagoniensis</name>
    <dbReference type="NCBI Taxonomy" id="382641"/>
    <lineage>
        <taxon>Bacteria</taxon>
        <taxon>Bacillati</taxon>
        <taxon>Bacillota</taxon>
        <taxon>Bacilli</taxon>
        <taxon>Lactobacillales</taxon>
        <taxon>Carnobacteriaceae</taxon>
        <taxon>Trichococcus</taxon>
    </lineage>
</organism>
<dbReference type="InterPro" id="IPR013762">
    <property type="entry name" value="Integrase-like_cat_sf"/>
</dbReference>
<gene>
    <name evidence="11" type="primary">xerD</name>
    <name evidence="14" type="ORF">C8U37_10756</name>
</gene>
<sequence length="302" mass="34793">MKWVTDMEEEINEYGRYLRIERGLSDNTIISYQRDLRKYSHFLEKNAIHAFGDVTKPDVLLYLQFLNEEKLATASIGRMITSLRRFHQYLKQEGLIANDPMVTIQLPKKQQKLPKVLSMGEIERLMAAPDVKTVLGLRDRAILELLYATGLRVSELIHITMNEIHLDIGFIQTIGKGDKERIVPLGEEAAFWIAEYLSDSRPALAHGRKETAFLFLNFHGNGFTRQGIWKNLKQTVRDAGIQKNVSPHMLRHSFATHILENGADLRIVQELLGHADISTTQIYTHITTERMAEIYQKYHPRA</sequence>
<dbReference type="InterPro" id="IPR010998">
    <property type="entry name" value="Integrase_recombinase_N"/>
</dbReference>
<evidence type="ECO:0000256" key="4">
    <source>
        <dbReference type="ARBA" id="ARBA00022490"/>
    </source>
</evidence>
<keyword evidence="15" id="KW-1185">Reference proteome</keyword>
<dbReference type="InterPro" id="IPR044068">
    <property type="entry name" value="CB"/>
</dbReference>
<feature type="active site" evidence="11">
    <location>
        <position position="251"/>
    </location>
</feature>
<comment type="caution">
    <text evidence="14">The sequence shown here is derived from an EMBL/GenBank/DDBJ whole genome shotgun (WGS) entry which is preliminary data.</text>
</comment>
<dbReference type="Pfam" id="PF02899">
    <property type="entry name" value="Phage_int_SAM_1"/>
    <property type="match status" value="1"/>
</dbReference>
<dbReference type="GO" id="GO:0007059">
    <property type="term" value="P:chromosome segregation"/>
    <property type="evidence" value="ECO:0007669"/>
    <property type="project" value="UniProtKB-UniRule"/>
</dbReference>
<evidence type="ECO:0000256" key="9">
    <source>
        <dbReference type="ARBA" id="ARBA00023172"/>
    </source>
</evidence>
<dbReference type="InterPro" id="IPR011010">
    <property type="entry name" value="DNA_brk_join_enz"/>
</dbReference>
<dbReference type="HAMAP" id="MF_01807">
    <property type="entry name" value="Recomb_XerD"/>
    <property type="match status" value="1"/>
</dbReference>
<dbReference type="InterPro" id="IPR011932">
    <property type="entry name" value="Recomb_XerD"/>
</dbReference>
<evidence type="ECO:0000256" key="7">
    <source>
        <dbReference type="ARBA" id="ARBA00022908"/>
    </source>
</evidence>
<keyword evidence="8 11" id="KW-0238">DNA-binding</keyword>
<evidence type="ECO:0000256" key="10">
    <source>
        <dbReference type="ARBA" id="ARBA00023306"/>
    </source>
</evidence>
<dbReference type="CDD" id="cd00798">
    <property type="entry name" value="INT_XerDC_C"/>
    <property type="match status" value="1"/>
</dbReference>
<feature type="active site" evidence="11">
    <location>
        <position position="176"/>
    </location>
</feature>
<dbReference type="InterPro" id="IPR050090">
    <property type="entry name" value="Tyrosine_recombinase_XerCD"/>
</dbReference>
<dbReference type="NCBIfam" id="NF001399">
    <property type="entry name" value="PRK00283.1"/>
    <property type="match status" value="1"/>
</dbReference>
<feature type="domain" description="Core-binding (CB)" evidence="13">
    <location>
        <begin position="5"/>
        <end position="91"/>
    </location>
</feature>
<dbReference type="NCBIfam" id="NF040815">
    <property type="entry name" value="recomb_XerA_Arch"/>
    <property type="match status" value="1"/>
</dbReference>
<feature type="domain" description="Tyr recombinase" evidence="12">
    <location>
        <begin position="112"/>
        <end position="296"/>
    </location>
</feature>
<keyword evidence="5 11" id="KW-0132">Cell division</keyword>
<dbReference type="GO" id="GO:0005737">
    <property type="term" value="C:cytoplasm"/>
    <property type="evidence" value="ECO:0007669"/>
    <property type="project" value="UniProtKB-SubCell"/>
</dbReference>
<keyword evidence="7 11" id="KW-0229">DNA integration</keyword>
<evidence type="ECO:0000256" key="5">
    <source>
        <dbReference type="ARBA" id="ARBA00022618"/>
    </source>
</evidence>
<evidence type="ECO:0000259" key="12">
    <source>
        <dbReference type="PROSITE" id="PS51898"/>
    </source>
</evidence>
<comment type="subunit">
    <text evidence="11">Forms a cyclic heterotetrameric complex composed of two molecules of XerC and two molecules of XerD.</text>
</comment>
<dbReference type="InterPro" id="IPR004107">
    <property type="entry name" value="Integrase_SAM-like_N"/>
</dbReference>
<comment type="similarity">
    <text evidence="2 11">Belongs to the 'phage' integrase family. XerD subfamily.</text>
</comment>
<feature type="active site" description="O-(3'-phospho-DNA)-tyrosine intermediate" evidence="11">
    <location>
        <position position="283"/>
    </location>
</feature>
<reference evidence="14 15" key="1">
    <citation type="submission" date="2018-04" db="EMBL/GenBank/DDBJ databases">
        <title>Genomic Encyclopedia of Archaeal and Bacterial Type Strains, Phase II (KMG-II): from individual species to whole genera.</title>
        <authorList>
            <person name="Goeker M."/>
        </authorList>
    </citation>
    <scope>NUCLEOTIDE SEQUENCE [LARGE SCALE GENOMIC DNA]</scope>
    <source>
        <strain evidence="14 15">DSM 18806</strain>
    </source>
</reference>
<dbReference type="NCBIfam" id="TIGR02225">
    <property type="entry name" value="recomb_XerD"/>
    <property type="match status" value="1"/>
</dbReference>
<dbReference type="PROSITE" id="PS51900">
    <property type="entry name" value="CB"/>
    <property type="match status" value="1"/>
</dbReference>
<evidence type="ECO:0000313" key="14">
    <source>
        <dbReference type="EMBL" id="PTQ84689.1"/>
    </source>
</evidence>
<dbReference type="AlphaFoldDB" id="A0A2T5ILJ7"/>
<comment type="subcellular location">
    <subcellularLocation>
        <location evidence="1 11">Cytoplasm</location>
    </subcellularLocation>
</comment>
<dbReference type="GO" id="GO:0003677">
    <property type="term" value="F:DNA binding"/>
    <property type="evidence" value="ECO:0007669"/>
    <property type="project" value="UniProtKB-UniRule"/>
</dbReference>
<dbReference type="GO" id="GO:0009037">
    <property type="term" value="F:tyrosine-based site-specific recombinase activity"/>
    <property type="evidence" value="ECO:0007669"/>
    <property type="project" value="UniProtKB-UniRule"/>
</dbReference>
<evidence type="ECO:0000256" key="3">
    <source>
        <dbReference type="ARBA" id="ARBA00015810"/>
    </source>
</evidence>
<evidence type="ECO:0000256" key="1">
    <source>
        <dbReference type="ARBA" id="ARBA00004496"/>
    </source>
</evidence>
<dbReference type="HAMAP" id="MF_01808">
    <property type="entry name" value="Recomb_XerC_XerD"/>
    <property type="match status" value="1"/>
</dbReference>
<evidence type="ECO:0000256" key="11">
    <source>
        <dbReference type="HAMAP-Rule" id="MF_01807"/>
    </source>
</evidence>
<dbReference type="EMBL" id="QAOM01000007">
    <property type="protein sequence ID" value="PTQ84689.1"/>
    <property type="molecule type" value="Genomic_DNA"/>
</dbReference>
<feature type="active site" evidence="11">
    <location>
        <position position="274"/>
    </location>
</feature>
<feature type="active site" evidence="11">
    <location>
        <position position="152"/>
    </location>
</feature>
<evidence type="ECO:0000256" key="2">
    <source>
        <dbReference type="ARBA" id="ARBA00010450"/>
    </source>
</evidence>
<accession>A0A2T5ILJ7</accession>
<evidence type="ECO:0000256" key="8">
    <source>
        <dbReference type="ARBA" id="ARBA00023125"/>
    </source>
</evidence>
<comment type="function">
    <text evidence="11">Site-specific tyrosine recombinase, which acts by catalyzing the cutting and rejoining of the recombining DNA molecules. The XerC-XerD complex is essential to convert dimers of the bacterial chromosome into monomers to permit their segregation at cell division. It also contributes to the segregational stability of plasmids.</text>
</comment>
<dbReference type="PANTHER" id="PTHR30349">
    <property type="entry name" value="PHAGE INTEGRASE-RELATED"/>
    <property type="match status" value="1"/>
</dbReference>
<keyword evidence="10 11" id="KW-0131">Cell cycle</keyword>
<keyword evidence="9 11" id="KW-0233">DNA recombination</keyword>
<dbReference type="SUPFAM" id="SSF56349">
    <property type="entry name" value="DNA breaking-rejoining enzymes"/>
    <property type="match status" value="1"/>
</dbReference>
<feature type="active site" evidence="11">
    <location>
        <position position="248"/>
    </location>
</feature>
<dbReference type="InterPro" id="IPR023009">
    <property type="entry name" value="Tyrosine_recombinase_XerC/XerD"/>
</dbReference>
<dbReference type="GO" id="GO:0006313">
    <property type="term" value="P:DNA transposition"/>
    <property type="evidence" value="ECO:0007669"/>
    <property type="project" value="UniProtKB-UniRule"/>
</dbReference>
<dbReference type="GO" id="GO:0051301">
    <property type="term" value="P:cell division"/>
    <property type="evidence" value="ECO:0007669"/>
    <property type="project" value="UniProtKB-KW"/>
</dbReference>
<dbReference type="Pfam" id="PF00589">
    <property type="entry name" value="Phage_integrase"/>
    <property type="match status" value="1"/>
</dbReference>
<protein>
    <recommendedName>
        <fullName evidence="3 11">Tyrosine recombinase XerD</fullName>
    </recommendedName>
</protein>
<evidence type="ECO:0000259" key="13">
    <source>
        <dbReference type="PROSITE" id="PS51900"/>
    </source>
</evidence>
<name>A0A2T5ILJ7_9LACT</name>
<evidence type="ECO:0000256" key="6">
    <source>
        <dbReference type="ARBA" id="ARBA00022829"/>
    </source>
</evidence>
<dbReference type="PANTHER" id="PTHR30349:SF81">
    <property type="entry name" value="TYROSINE RECOMBINASE XERC"/>
    <property type="match status" value="1"/>
</dbReference>
<keyword evidence="4 11" id="KW-0963">Cytoplasm</keyword>
<dbReference type="InterPro" id="IPR002104">
    <property type="entry name" value="Integrase_catalytic"/>
</dbReference>
<keyword evidence="6 11" id="KW-0159">Chromosome partition</keyword>
<dbReference type="Proteomes" id="UP000244161">
    <property type="component" value="Unassembled WGS sequence"/>
</dbReference>
<dbReference type="Gene3D" id="1.10.443.10">
    <property type="entry name" value="Intergrase catalytic core"/>
    <property type="match status" value="1"/>
</dbReference>
<dbReference type="PROSITE" id="PS51898">
    <property type="entry name" value="TYR_RECOMBINASE"/>
    <property type="match status" value="1"/>
</dbReference>